<keyword evidence="2" id="KW-1185">Reference proteome</keyword>
<gene>
    <name evidence="1" type="ORF">OSB04_028734</name>
</gene>
<proteinExistence type="predicted"/>
<comment type="caution">
    <text evidence="1">The sequence shown here is derived from an EMBL/GenBank/DDBJ whole genome shotgun (WGS) entry which is preliminary data.</text>
</comment>
<reference evidence="1" key="1">
    <citation type="submission" date="2023-03" db="EMBL/GenBank/DDBJ databases">
        <title>Chromosome-scale reference genome and RAD-based genetic map of yellow starthistle (Centaurea solstitialis) reveal putative structural variation and QTLs associated with invader traits.</title>
        <authorList>
            <person name="Reatini B."/>
            <person name="Cang F.A."/>
            <person name="Jiang Q."/>
            <person name="Mckibben M.T.W."/>
            <person name="Barker M.S."/>
            <person name="Rieseberg L.H."/>
            <person name="Dlugosch K.M."/>
        </authorList>
    </citation>
    <scope>NUCLEOTIDE SEQUENCE</scope>
    <source>
        <strain evidence="1">CAN-66</strain>
        <tissue evidence="1">Leaf</tissue>
    </source>
</reference>
<sequence>MAPPRRRYLPQICNDIQLEIGLLYVTALFRPQPQNADSEIVVLWNPSIRRAVGIVVPRSWHPSLTSITSFWVC</sequence>
<protein>
    <submittedName>
        <fullName evidence="1">Uncharacterized protein</fullName>
    </submittedName>
</protein>
<dbReference type="EMBL" id="JARYMX010000007">
    <property type="protein sequence ID" value="KAJ9542228.1"/>
    <property type="molecule type" value="Genomic_DNA"/>
</dbReference>
<evidence type="ECO:0000313" key="2">
    <source>
        <dbReference type="Proteomes" id="UP001172457"/>
    </source>
</evidence>
<organism evidence="1 2">
    <name type="scientific">Centaurea solstitialis</name>
    <name type="common">yellow star-thistle</name>
    <dbReference type="NCBI Taxonomy" id="347529"/>
    <lineage>
        <taxon>Eukaryota</taxon>
        <taxon>Viridiplantae</taxon>
        <taxon>Streptophyta</taxon>
        <taxon>Embryophyta</taxon>
        <taxon>Tracheophyta</taxon>
        <taxon>Spermatophyta</taxon>
        <taxon>Magnoliopsida</taxon>
        <taxon>eudicotyledons</taxon>
        <taxon>Gunneridae</taxon>
        <taxon>Pentapetalae</taxon>
        <taxon>asterids</taxon>
        <taxon>campanulids</taxon>
        <taxon>Asterales</taxon>
        <taxon>Asteraceae</taxon>
        <taxon>Carduoideae</taxon>
        <taxon>Cardueae</taxon>
        <taxon>Centaureinae</taxon>
        <taxon>Centaurea</taxon>
    </lineage>
</organism>
<dbReference type="AlphaFoldDB" id="A0AA38T145"/>
<evidence type="ECO:0000313" key="1">
    <source>
        <dbReference type="EMBL" id="KAJ9542228.1"/>
    </source>
</evidence>
<name>A0AA38T145_9ASTR</name>
<accession>A0AA38T145</accession>
<dbReference type="Proteomes" id="UP001172457">
    <property type="component" value="Chromosome 7"/>
</dbReference>